<dbReference type="PROSITE" id="PS50929">
    <property type="entry name" value="ABC_TM1F"/>
    <property type="match status" value="2"/>
</dbReference>
<dbReference type="SUPFAM" id="SSF52540">
    <property type="entry name" value="P-loop containing nucleoside triphosphate hydrolases"/>
    <property type="match status" value="2"/>
</dbReference>
<dbReference type="CDD" id="cd03249">
    <property type="entry name" value="ABC_MTABC3_MDL1_MDL2"/>
    <property type="match status" value="2"/>
</dbReference>
<reference evidence="11 12" key="1">
    <citation type="submission" date="2023-08" db="EMBL/GenBank/DDBJ databases">
        <title>A Necator americanus chromosomal reference genome.</title>
        <authorList>
            <person name="Ilik V."/>
            <person name="Petrzelkova K.J."/>
            <person name="Pardy F."/>
            <person name="Fuh T."/>
            <person name="Niatou-Singa F.S."/>
            <person name="Gouil Q."/>
            <person name="Baker L."/>
            <person name="Ritchie M.E."/>
            <person name="Jex A.R."/>
            <person name="Gazzola D."/>
            <person name="Li H."/>
            <person name="Toshio Fujiwara R."/>
            <person name="Zhan B."/>
            <person name="Aroian R.V."/>
            <person name="Pafco B."/>
            <person name="Schwarz E.M."/>
        </authorList>
    </citation>
    <scope>NUCLEOTIDE SEQUENCE [LARGE SCALE GENOMIC DNA]</scope>
    <source>
        <strain evidence="11 12">Aroian</strain>
        <tissue evidence="11">Whole animal</tissue>
    </source>
</reference>
<dbReference type="Gene3D" id="1.20.1560.10">
    <property type="entry name" value="ABC transporter type 1, transmembrane domain"/>
    <property type="match status" value="1"/>
</dbReference>
<keyword evidence="7 8" id="KW-0472">Membrane</keyword>
<comment type="similarity">
    <text evidence="2">Belongs to the ABC transporter superfamily. ABCB family. Multidrug resistance exporter (TC 3.A.1.201) subfamily.</text>
</comment>
<dbReference type="InterPro" id="IPR036640">
    <property type="entry name" value="ABC1_TM_sf"/>
</dbReference>
<keyword evidence="3 8" id="KW-0812">Transmembrane</keyword>
<evidence type="ECO:0000256" key="2">
    <source>
        <dbReference type="ARBA" id="ARBA00007577"/>
    </source>
</evidence>
<evidence type="ECO:0000313" key="12">
    <source>
        <dbReference type="Proteomes" id="UP001303046"/>
    </source>
</evidence>
<dbReference type="Gene3D" id="3.40.50.300">
    <property type="entry name" value="P-loop containing nucleotide triphosphate hydrolases"/>
    <property type="match status" value="2"/>
</dbReference>
<feature type="transmembrane region" description="Helical" evidence="8">
    <location>
        <begin position="816"/>
        <end position="836"/>
    </location>
</feature>
<feature type="transmembrane region" description="Helical" evidence="8">
    <location>
        <begin position="737"/>
        <end position="762"/>
    </location>
</feature>
<evidence type="ECO:0008006" key="13">
    <source>
        <dbReference type="Google" id="ProtNLM"/>
    </source>
</evidence>
<dbReference type="PANTHER" id="PTHR43394:SF27">
    <property type="entry name" value="ATP-DEPENDENT TRANSLOCASE ABCB1-LIKE"/>
    <property type="match status" value="1"/>
</dbReference>
<feature type="domain" description="ABC transmembrane type-1" evidence="10">
    <location>
        <begin position="697"/>
        <end position="982"/>
    </location>
</feature>
<dbReference type="Pfam" id="PF00005">
    <property type="entry name" value="ABC_tran"/>
    <property type="match status" value="2"/>
</dbReference>
<dbReference type="InterPro" id="IPR003439">
    <property type="entry name" value="ABC_transporter-like_ATP-bd"/>
</dbReference>
<dbReference type="PROSITE" id="PS00211">
    <property type="entry name" value="ABC_TRANSPORTER_1"/>
    <property type="match status" value="2"/>
</dbReference>
<dbReference type="Pfam" id="PF00664">
    <property type="entry name" value="ABC_membrane"/>
    <property type="match status" value="2"/>
</dbReference>
<evidence type="ECO:0000259" key="10">
    <source>
        <dbReference type="PROSITE" id="PS50929"/>
    </source>
</evidence>
<keyword evidence="6 8" id="KW-1133">Transmembrane helix</keyword>
<feature type="transmembrane region" description="Helical" evidence="8">
    <location>
        <begin position="318"/>
        <end position="338"/>
    </location>
</feature>
<evidence type="ECO:0000256" key="8">
    <source>
        <dbReference type="SAM" id="Phobius"/>
    </source>
</evidence>
<feature type="domain" description="ABC transporter" evidence="9">
    <location>
        <begin position="1012"/>
        <end position="1248"/>
    </location>
</feature>
<dbReference type="Proteomes" id="UP001303046">
    <property type="component" value="Unassembled WGS sequence"/>
</dbReference>
<name>A0ABR1E5Q8_NECAM</name>
<protein>
    <recommendedName>
        <fullName evidence="13">ABC transporter, ATP-binding protein</fullName>
    </recommendedName>
</protein>
<feature type="transmembrane region" description="Helical" evidence="8">
    <location>
        <begin position="55"/>
        <end position="79"/>
    </location>
</feature>
<evidence type="ECO:0000256" key="6">
    <source>
        <dbReference type="ARBA" id="ARBA00022989"/>
    </source>
</evidence>
<evidence type="ECO:0000256" key="4">
    <source>
        <dbReference type="ARBA" id="ARBA00022741"/>
    </source>
</evidence>
<evidence type="ECO:0000256" key="3">
    <source>
        <dbReference type="ARBA" id="ARBA00022692"/>
    </source>
</evidence>
<comment type="subcellular location">
    <subcellularLocation>
        <location evidence="1">Membrane</location>
        <topology evidence="1">Multi-pass membrane protein</topology>
    </subcellularLocation>
</comment>
<keyword evidence="5" id="KW-0067">ATP-binding</keyword>
<evidence type="ECO:0000256" key="1">
    <source>
        <dbReference type="ARBA" id="ARBA00004141"/>
    </source>
</evidence>
<accession>A0ABR1E5Q8</accession>
<evidence type="ECO:0000259" key="9">
    <source>
        <dbReference type="PROSITE" id="PS50893"/>
    </source>
</evidence>
<comment type="caution">
    <text evidence="11">The sequence shown here is derived from an EMBL/GenBank/DDBJ whole genome shotgun (WGS) entry which is preliminary data.</text>
</comment>
<dbReference type="SUPFAM" id="SSF90123">
    <property type="entry name" value="ABC transporter transmembrane region"/>
    <property type="match status" value="2"/>
</dbReference>
<dbReference type="InterPro" id="IPR003593">
    <property type="entry name" value="AAA+_ATPase"/>
</dbReference>
<feature type="domain" description="ABC transporter" evidence="9">
    <location>
        <begin position="379"/>
        <end position="613"/>
    </location>
</feature>
<evidence type="ECO:0000313" key="11">
    <source>
        <dbReference type="EMBL" id="KAK6757396.1"/>
    </source>
</evidence>
<gene>
    <name evidence="11" type="primary">Necator_chrV.g20096</name>
    <name evidence="11" type="ORF">RB195_015304</name>
</gene>
<feature type="transmembrane region" description="Helical" evidence="8">
    <location>
        <begin position="202"/>
        <end position="223"/>
    </location>
</feature>
<dbReference type="InterPro" id="IPR017871">
    <property type="entry name" value="ABC_transporter-like_CS"/>
</dbReference>
<keyword evidence="12" id="KW-1185">Reference proteome</keyword>
<proteinExistence type="inferred from homology"/>
<dbReference type="EMBL" id="JAVFWL010000005">
    <property type="protein sequence ID" value="KAK6757396.1"/>
    <property type="molecule type" value="Genomic_DNA"/>
</dbReference>
<organism evidence="11 12">
    <name type="scientific">Necator americanus</name>
    <name type="common">Human hookworm</name>
    <dbReference type="NCBI Taxonomy" id="51031"/>
    <lineage>
        <taxon>Eukaryota</taxon>
        <taxon>Metazoa</taxon>
        <taxon>Ecdysozoa</taxon>
        <taxon>Nematoda</taxon>
        <taxon>Chromadorea</taxon>
        <taxon>Rhabditida</taxon>
        <taxon>Rhabditina</taxon>
        <taxon>Rhabditomorpha</taxon>
        <taxon>Strongyloidea</taxon>
        <taxon>Ancylostomatidae</taxon>
        <taxon>Bunostominae</taxon>
        <taxon>Necator</taxon>
    </lineage>
</organism>
<feature type="transmembrane region" description="Helical" evidence="8">
    <location>
        <begin position="281"/>
        <end position="306"/>
    </location>
</feature>
<dbReference type="InterPro" id="IPR011527">
    <property type="entry name" value="ABC1_TM_dom"/>
</dbReference>
<dbReference type="PANTHER" id="PTHR43394">
    <property type="entry name" value="ATP-DEPENDENT PERMEASE MDL1, MITOCHONDRIAL"/>
    <property type="match status" value="1"/>
</dbReference>
<feature type="domain" description="ABC transmembrane type-1" evidence="10">
    <location>
        <begin position="56"/>
        <end position="346"/>
    </location>
</feature>
<sequence>MGKSKGDSYNSKSFLEKFMDVLLCRGDLSEENLEKEPVSVTELFRYASKNDLRRMAAGFALAVLVGIIFPVTCIFGGLYANIYLRDTNHFENESLWRQAMYLCAGYLATGCLLFVLCYMQHYFLSLASRSIVERIRREFISAVLRQSATWQDKNSAGSITTQLNENIAQIEDGIGDKMGMLARGVSMFLASAAYAFAFSWRITLICVGVGPVSAITMAVMSKLSASSMQGMMSASGSAGAIAEEAVMNVKTVAACNGQEHMVKKYSENLKKGIRFAIKYSFINGFFEGFMFFQLYVFFAAAFLYGIPSYYYGITPEPGTIFITASAILLGSYFFGLLGPHMMAIMKARIAAAIIYETIDLAQQNGEADGERLTSCEGRLEFKDVYFKYPSRETPILQGLSWYAEPGETIAFVGKSGCGKSTSIGLITRLYDCCEGKMTIDGRDIRSIKQTDLRKMIGIVQQEPCLFNGTIRENIVLGRGISDEQAEEAARIANAHDFIMKLEKGYDTVIGDGGIALSGGQKQRLAIARAVATKPKILLLDEATSALDSESEKIVQLALNRASLGRTTIVIAHRLSTLKDVQRIYAIEDGKVVETGTHFELLEKKGLYSKLAKAQEVGADLGKKKRKTSESIDPHIHNSMPLLRQDLRGSGVTRRSVSSIVSQPVHFLKTEQDVKQPTRGGGIFRVYLSSLRSSPAFWACFIGSILRGLELPFCAYFNGFTYRALNQTIDTFVPFMWLAIGLFLFLAIYSWVFLTISIGFGGWSSESFSTNMKVGVLRSLLSQNAEFFDRPQYSNAACVTELASKPADVQACLDYRFMLMVNNLCAVGICIAVSVVVCWPSGVAMTILITLFTSSMWFTSKRTSSNMEKKSELDKTPELSIEIFEQTRTIQLLAVESYFMKKFEMFQEAVKEAEHKIAVYQGVQFALTQSYIYFSDMVTYATGATLIFHGYVKAVDTVVSATSANFAGWAVIFASSTFGDFVRSHFAAQVLYGLIDICKNVKGGNTPKIEGSVKVEKINFSYPSRPDIKVARNLNLVARSGQAIALVGASGCGKSTVIQLLERFYEPDTGNIKIDNNELDKMCRVHLRKNIALVGQEPVLFKGSIYENITLGVDNISLDDVREVCKQANASNFIEAFPEGYETDVGEKGGNLSGGQKQRIAIARALIRNPRIILLDEATSALDTESEKVVQAALNEASHGRTSITIAHRLSTVRDADRIYYIENGSVVEYGTHEELIEAEGKYASLVKAQQLARAEE</sequence>
<keyword evidence="4" id="KW-0547">Nucleotide-binding</keyword>
<dbReference type="PROSITE" id="PS50893">
    <property type="entry name" value="ABC_TRANSPORTER_2"/>
    <property type="match status" value="2"/>
</dbReference>
<dbReference type="InterPro" id="IPR027417">
    <property type="entry name" value="P-loop_NTPase"/>
</dbReference>
<feature type="transmembrane region" description="Helical" evidence="8">
    <location>
        <begin position="99"/>
        <end position="119"/>
    </location>
</feature>
<evidence type="ECO:0000256" key="7">
    <source>
        <dbReference type="ARBA" id="ARBA00023136"/>
    </source>
</evidence>
<dbReference type="InterPro" id="IPR039421">
    <property type="entry name" value="Type_1_exporter"/>
</dbReference>
<evidence type="ECO:0000256" key="5">
    <source>
        <dbReference type="ARBA" id="ARBA00022840"/>
    </source>
</evidence>
<dbReference type="CDD" id="cd18577">
    <property type="entry name" value="ABC_6TM_Pgp_ABCB1_D1_like"/>
    <property type="match status" value="1"/>
</dbReference>
<dbReference type="SMART" id="SM00382">
    <property type="entry name" value="AAA"/>
    <property type="match status" value="2"/>
</dbReference>